<accession>A0A0C3D7S3</accession>
<reference evidence="2 3" key="1">
    <citation type="submission" date="2014-04" db="EMBL/GenBank/DDBJ databases">
        <authorList>
            <consortium name="DOE Joint Genome Institute"/>
            <person name="Kuo A."/>
            <person name="Martino E."/>
            <person name="Perotto S."/>
            <person name="Kohler A."/>
            <person name="Nagy L.G."/>
            <person name="Floudas D."/>
            <person name="Copeland A."/>
            <person name="Barry K.W."/>
            <person name="Cichocki N."/>
            <person name="Veneault-Fourrey C."/>
            <person name="LaButti K."/>
            <person name="Lindquist E.A."/>
            <person name="Lipzen A."/>
            <person name="Lundell T."/>
            <person name="Morin E."/>
            <person name="Murat C."/>
            <person name="Sun H."/>
            <person name="Tunlid A."/>
            <person name="Henrissat B."/>
            <person name="Grigoriev I.V."/>
            <person name="Hibbett D.S."/>
            <person name="Martin F."/>
            <person name="Nordberg H.P."/>
            <person name="Cantor M.N."/>
            <person name="Hua S.X."/>
        </authorList>
    </citation>
    <scope>NUCLEOTIDE SEQUENCE [LARGE SCALE GENOMIC DNA]</scope>
    <source>
        <strain evidence="2 3">Zn</strain>
    </source>
</reference>
<dbReference type="InterPro" id="IPR048519">
    <property type="entry name" value="Gfd2/YDR514C-like_C"/>
</dbReference>
<sequence length="274" mass="31359">MSKIYFPQNGLEQLQSIFGLQNSPIWDAVIVSFDLELLKPGAPDISQMGVSILDTRCLSLDISKSTGSLLTRHFVIGGQKRGGQKRFRRERMKFYFGTSEYRTDDRVNEVILKQLYIQDEIKGQEYRKIILVGHGLRSDLAVLQKRGIFIQEIPTIIAKFDTTYIATEVLGIKSSLYHLLKILDCPHENMHIAGNDANYTLRALLLLTYYGLRPLVSCLDAIKYLKYFKYLGLERLPDITERNAMIRASKPVWRREDFTLIALDSGSISFLVDT</sequence>
<dbReference type="Proteomes" id="UP000054321">
    <property type="component" value="Unassembled WGS sequence"/>
</dbReference>
<organism evidence="2 3">
    <name type="scientific">Oidiodendron maius (strain Zn)</name>
    <dbReference type="NCBI Taxonomy" id="913774"/>
    <lineage>
        <taxon>Eukaryota</taxon>
        <taxon>Fungi</taxon>
        <taxon>Dikarya</taxon>
        <taxon>Ascomycota</taxon>
        <taxon>Pezizomycotina</taxon>
        <taxon>Leotiomycetes</taxon>
        <taxon>Leotiomycetes incertae sedis</taxon>
        <taxon>Myxotrichaceae</taxon>
        <taxon>Oidiodendron</taxon>
    </lineage>
</organism>
<name>A0A0C3D7S3_OIDMZ</name>
<feature type="domain" description="Gfd2/YDR514C-like C-terminal" evidence="1">
    <location>
        <begin position="29"/>
        <end position="206"/>
    </location>
</feature>
<dbReference type="Gene3D" id="3.30.420.10">
    <property type="entry name" value="Ribonuclease H-like superfamily/Ribonuclease H"/>
    <property type="match status" value="1"/>
</dbReference>
<proteinExistence type="predicted"/>
<keyword evidence="3" id="KW-1185">Reference proteome</keyword>
<dbReference type="Pfam" id="PF21762">
    <property type="entry name" value="DEDDh_C"/>
    <property type="match status" value="1"/>
</dbReference>
<dbReference type="InterPro" id="IPR040151">
    <property type="entry name" value="Gfd2/YDR514C-like"/>
</dbReference>
<dbReference type="SUPFAM" id="SSF53098">
    <property type="entry name" value="Ribonuclease H-like"/>
    <property type="match status" value="1"/>
</dbReference>
<dbReference type="EMBL" id="KN832870">
    <property type="protein sequence ID" value="KIN07409.1"/>
    <property type="molecule type" value="Genomic_DNA"/>
</dbReference>
<dbReference type="PANTHER" id="PTHR28083">
    <property type="entry name" value="GOOD FOR FULL DBP5 ACTIVITY PROTEIN 2"/>
    <property type="match status" value="1"/>
</dbReference>
<dbReference type="InterPro" id="IPR012337">
    <property type="entry name" value="RNaseH-like_sf"/>
</dbReference>
<dbReference type="AlphaFoldDB" id="A0A0C3D7S3"/>
<dbReference type="OrthoDB" id="5953249at2759"/>
<dbReference type="GO" id="GO:0003676">
    <property type="term" value="F:nucleic acid binding"/>
    <property type="evidence" value="ECO:0007669"/>
    <property type="project" value="InterPro"/>
</dbReference>
<dbReference type="PANTHER" id="PTHR28083:SF1">
    <property type="entry name" value="GOOD FOR FULL DBP5 ACTIVITY PROTEIN 2"/>
    <property type="match status" value="1"/>
</dbReference>
<reference evidence="3" key="2">
    <citation type="submission" date="2015-01" db="EMBL/GenBank/DDBJ databases">
        <title>Evolutionary Origins and Diversification of the Mycorrhizal Mutualists.</title>
        <authorList>
            <consortium name="DOE Joint Genome Institute"/>
            <consortium name="Mycorrhizal Genomics Consortium"/>
            <person name="Kohler A."/>
            <person name="Kuo A."/>
            <person name="Nagy L.G."/>
            <person name="Floudas D."/>
            <person name="Copeland A."/>
            <person name="Barry K.W."/>
            <person name="Cichocki N."/>
            <person name="Veneault-Fourrey C."/>
            <person name="LaButti K."/>
            <person name="Lindquist E.A."/>
            <person name="Lipzen A."/>
            <person name="Lundell T."/>
            <person name="Morin E."/>
            <person name="Murat C."/>
            <person name="Riley R."/>
            <person name="Ohm R."/>
            <person name="Sun H."/>
            <person name="Tunlid A."/>
            <person name="Henrissat B."/>
            <person name="Grigoriev I.V."/>
            <person name="Hibbett D.S."/>
            <person name="Martin F."/>
        </authorList>
    </citation>
    <scope>NUCLEOTIDE SEQUENCE [LARGE SCALE GENOMIC DNA]</scope>
    <source>
        <strain evidence="3">Zn</strain>
    </source>
</reference>
<evidence type="ECO:0000313" key="3">
    <source>
        <dbReference type="Proteomes" id="UP000054321"/>
    </source>
</evidence>
<protein>
    <recommendedName>
        <fullName evidence="1">Gfd2/YDR514C-like C-terminal domain-containing protein</fullName>
    </recommendedName>
</protein>
<dbReference type="InParanoid" id="A0A0C3D7S3"/>
<dbReference type="HOGENOM" id="CLU_973164_0_0_1"/>
<evidence type="ECO:0000313" key="2">
    <source>
        <dbReference type="EMBL" id="KIN07409.1"/>
    </source>
</evidence>
<gene>
    <name evidence="2" type="ORF">OIDMADRAFT_47317</name>
</gene>
<evidence type="ECO:0000259" key="1">
    <source>
        <dbReference type="Pfam" id="PF21762"/>
    </source>
</evidence>
<dbReference type="InterPro" id="IPR036397">
    <property type="entry name" value="RNaseH_sf"/>
</dbReference>